<feature type="compositionally biased region" description="Low complexity" evidence="3">
    <location>
        <begin position="216"/>
        <end position="226"/>
    </location>
</feature>
<feature type="compositionally biased region" description="Polar residues" evidence="3">
    <location>
        <begin position="1210"/>
        <end position="1223"/>
    </location>
</feature>
<feature type="region of interest" description="Disordered" evidence="3">
    <location>
        <begin position="1264"/>
        <end position="1359"/>
    </location>
</feature>
<dbReference type="InterPro" id="IPR000225">
    <property type="entry name" value="Armadillo"/>
</dbReference>
<feature type="compositionally biased region" description="Low complexity" evidence="3">
    <location>
        <begin position="1"/>
        <end position="24"/>
    </location>
</feature>
<dbReference type="GO" id="GO:0030877">
    <property type="term" value="C:beta-catenin destruction complex"/>
    <property type="evidence" value="ECO:0007669"/>
    <property type="project" value="TreeGrafter"/>
</dbReference>
<feature type="compositionally biased region" description="Polar residues" evidence="3">
    <location>
        <begin position="1458"/>
        <end position="1479"/>
    </location>
</feature>
<dbReference type="InterPro" id="IPR026818">
    <property type="entry name" value="Apc_fam"/>
</dbReference>
<dbReference type="InterPro" id="IPR016024">
    <property type="entry name" value="ARM-type_fold"/>
</dbReference>
<feature type="compositionally biased region" description="Basic and acidic residues" evidence="3">
    <location>
        <begin position="1893"/>
        <end position="1905"/>
    </location>
</feature>
<dbReference type="GO" id="GO:0007389">
    <property type="term" value="P:pattern specification process"/>
    <property type="evidence" value="ECO:0007669"/>
    <property type="project" value="TreeGrafter"/>
</dbReference>
<feature type="compositionally biased region" description="Basic and acidic residues" evidence="3">
    <location>
        <begin position="903"/>
        <end position="912"/>
    </location>
</feature>
<feature type="region of interest" description="Disordered" evidence="3">
    <location>
        <begin position="1043"/>
        <end position="1082"/>
    </location>
</feature>
<dbReference type="GO" id="GO:0045295">
    <property type="term" value="F:gamma-catenin binding"/>
    <property type="evidence" value="ECO:0007669"/>
    <property type="project" value="TreeGrafter"/>
</dbReference>
<feature type="region of interest" description="Disordered" evidence="3">
    <location>
        <begin position="187"/>
        <end position="272"/>
    </location>
</feature>
<feature type="compositionally biased region" description="Polar residues" evidence="3">
    <location>
        <begin position="1553"/>
        <end position="1575"/>
    </location>
</feature>
<dbReference type="GO" id="GO:0016055">
    <property type="term" value="P:Wnt signaling pathway"/>
    <property type="evidence" value="ECO:0007669"/>
    <property type="project" value="UniProtKB-KW"/>
</dbReference>
<feature type="compositionally biased region" description="Polar residues" evidence="3">
    <location>
        <begin position="1505"/>
        <end position="1515"/>
    </location>
</feature>
<dbReference type="SUPFAM" id="SSF48371">
    <property type="entry name" value="ARM repeat"/>
    <property type="match status" value="1"/>
</dbReference>
<feature type="compositionally biased region" description="Low complexity" evidence="3">
    <location>
        <begin position="1961"/>
        <end position="1983"/>
    </location>
</feature>
<feature type="compositionally biased region" description="Acidic residues" evidence="3">
    <location>
        <begin position="839"/>
        <end position="870"/>
    </location>
</feature>
<feature type="compositionally biased region" description="Polar residues" evidence="3">
    <location>
        <begin position="1923"/>
        <end position="1948"/>
    </location>
</feature>
<feature type="compositionally biased region" description="Low complexity" evidence="3">
    <location>
        <begin position="188"/>
        <end position="204"/>
    </location>
</feature>
<feature type="compositionally biased region" description="Low complexity" evidence="3">
    <location>
        <begin position="233"/>
        <end position="247"/>
    </location>
</feature>
<sequence length="2045" mass="215745">MGPRQGSLSRSDGLSSSPSDDFAPPSLPPRRNPPPPPPRSGSGLCTPLSPPQHHQRISPDRSRYPATPANVGGPIQSVVPPPQRTPTTIPAPPSLPSPLEAVSDCVDPVVTNGLLHLLFARFVNTSDKGTAGAPDLRRVVAHLVRIAHTEIYIQPPASLQTPTQRCLEASVSPSGGLLEKMEASMYEQNPQNASASPSADQAQSGMNYGLGANSMTSASKATGKSGSSRDIETASISSSSSSDSGSSSEEDEEMEEEGGGVGADYNIYEGLGPGERPQIGSSILVTTTTSAAAPMIQTAPKTSSSLTVSCAPQTNSTTLLTVAELQVLPQNTTIKCLKASAMQALIDLVSTYQLDPSLRRRDLDIAQLLARIQIYTMTQSERVMAARNAVSEGRLSPDDGQRVAPTHVPVPEVAALVRLSFHPNHRQAICDLGGLHALLSLLRWEHAWWQLRGYESSPEARPTAQVHSTTPPTGAGLGTTPLDQTTPSTSGATVAGDTTVVGTSGPMTTAETSLALRRYICVALTNLTFGAPANKAFVCRRRSHLEALIAQLEIGSEELKQVAASVLRNLSWHTDARSKASLRRAQAATRLTRAVLSAQREATLRTTLNALWNLSSHSTANRKAVCNVTGALAFLVSALDAKNPNKDVEIKANSGGVLRNLCPVIVNSLEYRAVLRTHNCISILLEQLRTSPSVTVVVNVCEVLGALSATPLREAKPSSGLLFESSTTDQALMIRLGALDILHRLAHSRHRYVVSSSKQALENLERANLFIKNQRVVPYPANADASTFNPATTTNSPVTSNTSSPGTASPASPAEQVYRRRMSNRSHLRFGLLSVVLETNDDFEEENESEDESTSCEDEEEGADEVDSVPEEEHSTECSSKASEAGGEEEAEFKLPEYPPTSDEDHHIEPSAEKPPTPPPPPAYAQVSVDEEEQVCVYAEEGTPFGPSARASILDLRSPPKQEIYDNFVPPQRRSMHPYVNVDVQSKSATPSKIASSRVSSPGFETSSNGGGLLETPLIFSRATSSCLSSVDFGPLPPIESSPESVYSVALEDDGEDPNEAIALGTSPSDLPPELIGDGKPKVKNLEGEEETQIMFAEEGSPLDSNSLSEDQESAVAVPTMWSPPESAADNNNILQQCIASVMPSAVPVNQPNTVRYAEENVTAGVTTTEDTIQSFAVEGTPFVFSTKNSSLSDVSITDPEGDGRECAATSASSEISKSVSPRQSMLKGDYACSTEDGSSVNEVEEEEGSVNLLSEVIQSALPKQGGFTTSRTEVVETDSSDNVSAPGRSRPSGIPTGSKLTVPRIGFGHPVQQRRPQATVAPMPQRNTEERQRVQPVESVKSEDKQSSGGSDADNSSFSSLLSIESVGVETSLLQECISSAMPTPKLPISSSCRGIGGTGKATNPVQQPLDYSLPPPSATAPITTPVSPHSSQSPSPLAVSEIAPFARQKQDDQHQSRTPQSLSHPREQQLATPNTTGLRRARHFLAHGSGTADDQPPPISRAPDNQTSSTASRLLQPRKAGISSSGGMRVPRTVSGLDNGVARALKAPPSMSGNALPNNTKLSTPTSNASHTPTAVLKPFEASKKASDDECFLLPPPSGSFDADDDSVTLVGDSSPPWRPSPPSTPPPQGDADESEESKDDNLLDLDAVMNQSDLSLKSDISKSSIPKKKDLTTPLSIKPPSSGIRQIASPGSSMLRPPSSGLRKQTTTGLPMRSRPITATSSPSSSASASPGVRAQSANSSPSLTSSGLPQPSKLRSPFGSVSTSSLPRLTNPSSSIRKSSTDAPRSLTASGAKRPANQTGNGIDFIAPHRFGAASTPATPTTVRGSVVTGQPQRGIPTTQPGRTAAPRRGLKSPLTSVITTTTPTISASVAGTKKVIRTGAGCEALANEQEKQRQVEESKAIRGGRKIPPSAVRRPGLTTLSPVQRTITASAGKSLTTPSSQPVINRLKPGTSNTRPVSQTSPLSPPSQSSSVAKPSNSGLKPPGFSSTLPSPARSSIRPPQTRIAKPLTITEPSKPSTTTTKSPSTNSLDQWIVRRELTS</sequence>
<feature type="compositionally biased region" description="Polar residues" evidence="3">
    <location>
        <begin position="1990"/>
        <end position="1999"/>
    </location>
</feature>
<dbReference type="EMBL" id="CABIJS010000033">
    <property type="protein sequence ID" value="VUZ40350.1"/>
    <property type="molecule type" value="Genomic_DNA"/>
</dbReference>
<dbReference type="GO" id="GO:0005881">
    <property type="term" value="C:cytoplasmic microtubule"/>
    <property type="evidence" value="ECO:0007669"/>
    <property type="project" value="TreeGrafter"/>
</dbReference>
<organism evidence="4 5">
    <name type="scientific">Hymenolepis diminuta</name>
    <name type="common">Rat tapeworm</name>
    <dbReference type="NCBI Taxonomy" id="6216"/>
    <lineage>
        <taxon>Eukaryota</taxon>
        <taxon>Metazoa</taxon>
        <taxon>Spiralia</taxon>
        <taxon>Lophotrochozoa</taxon>
        <taxon>Platyhelminthes</taxon>
        <taxon>Cestoda</taxon>
        <taxon>Eucestoda</taxon>
        <taxon>Cyclophyllidea</taxon>
        <taxon>Hymenolepididae</taxon>
        <taxon>Hymenolepis</taxon>
    </lineage>
</organism>
<dbReference type="Gene3D" id="1.25.10.10">
    <property type="entry name" value="Leucine-rich Repeat Variant"/>
    <property type="match status" value="1"/>
</dbReference>
<dbReference type="PANTHER" id="PTHR12607:SF12">
    <property type="entry name" value="APC-LIKE, ISOFORM A-RELATED"/>
    <property type="match status" value="1"/>
</dbReference>
<feature type="compositionally biased region" description="Pro residues" evidence="3">
    <location>
        <begin position="79"/>
        <end position="94"/>
    </location>
</feature>
<feature type="compositionally biased region" description="Acidic residues" evidence="3">
    <location>
        <begin position="248"/>
        <end position="258"/>
    </location>
</feature>
<dbReference type="GO" id="GO:0007399">
    <property type="term" value="P:nervous system development"/>
    <property type="evidence" value="ECO:0007669"/>
    <property type="project" value="TreeGrafter"/>
</dbReference>
<accession>A0A564XZG1</accession>
<evidence type="ECO:0000256" key="1">
    <source>
        <dbReference type="ARBA" id="ARBA00009051"/>
    </source>
</evidence>
<dbReference type="GO" id="GO:0016477">
    <property type="term" value="P:cell migration"/>
    <property type="evidence" value="ECO:0007669"/>
    <property type="project" value="TreeGrafter"/>
</dbReference>
<dbReference type="GO" id="GO:0008013">
    <property type="term" value="F:beta-catenin binding"/>
    <property type="evidence" value="ECO:0007669"/>
    <property type="project" value="InterPro"/>
</dbReference>
<evidence type="ECO:0000313" key="5">
    <source>
        <dbReference type="Proteomes" id="UP000321570"/>
    </source>
</evidence>
<dbReference type="Proteomes" id="UP000321570">
    <property type="component" value="Unassembled WGS sequence"/>
</dbReference>
<dbReference type="GO" id="GO:0001708">
    <property type="term" value="P:cell fate specification"/>
    <property type="evidence" value="ECO:0007669"/>
    <property type="project" value="TreeGrafter"/>
</dbReference>
<dbReference type="InterPro" id="IPR009224">
    <property type="entry name" value="SAMP"/>
</dbReference>
<feature type="region of interest" description="Disordered" evidence="3">
    <location>
        <begin position="1192"/>
        <end position="1223"/>
    </location>
</feature>
<evidence type="ECO:0008006" key="6">
    <source>
        <dbReference type="Google" id="ProtNLM"/>
    </source>
</evidence>
<feature type="compositionally biased region" description="Polar residues" evidence="3">
    <location>
        <begin position="985"/>
        <end position="1008"/>
    </location>
</feature>
<feature type="compositionally biased region" description="Low complexity" evidence="3">
    <location>
        <begin position="1721"/>
        <end position="1734"/>
    </location>
</feature>
<proteinExistence type="inferred from homology"/>
<protein>
    <recommendedName>
        <fullName evidence="6">Adenomatous polyposis coli protein 2</fullName>
    </recommendedName>
</protein>
<dbReference type="GO" id="GO:0008017">
    <property type="term" value="F:microtubule binding"/>
    <property type="evidence" value="ECO:0007669"/>
    <property type="project" value="TreeGrafter"/>
</dbReference>
<dbReference type="PANTHER" id="PTHR12607">
    <property type="entry name" value="ADENOMATOUS POLYPOSIS COLI PROTEIN FAMILY"/>
    <property type="match status" value="1"/>
</dbReference>
<keyword evidence="2" id="KW-0879">Wnt signaling pathway</keyword>
<feature type="compositionally biased region" description="Polar residues" evidence="3">
    <location>
        <begin position="1763"/>
        <end position="1793"/>
    </location>
</feature>
<comment type="similarity">
    <text evidence="1">Belongs to the adenomatous polyposis coli (APC) family.</text>
</comment>
<feature type="compositionally biased region" description="Pro residues" evidence="3">
    <location>
        <begin position="1619"/>
        <end position="1631"/>
    </location>
</feature>
<feature type="compositionally biased region" description="Pro residues" evidence="3">
    <location>
        <begin position="913"/>
        <end position="923"/>
    </location>
</feature>
<feature type="compositionally biased region" description="Low complexity" evidence="3">
    <location>
        <begin position="469"/>
        <end position="500"/>
    </location>
</feature>
<feature type="compositionally biased region" description="Polar residues" evidence="3">
    <location>
        <begin position="1820"/>
        <end position="1846"/>
    </location>
</feature>
<feature type="compositionally biased region" description="Polar residues" evidence="3">
    <location>
        <begin position="1739"/>
        <end position="1753"/>
    </location>
</feature>
<feature type="region of interest" description="Disordered" evidence="3">
    <location>
        <begin position="1892"/>
        <end position="2045"/>
    </location>
</feature>
<feature type="region of interest" description="Disordered" evidence="3">
    <location>
        <begin position="459"/>
        <end position="500"/>
    </location>
</feature>
<dbReference type="GO" id="GO:0016342">
    <property type="term" value="C:catenin complex"/>
    <property type="evidence" value="ECO:0007669"/>
    <property type="project" value="TreeGrafter"/>
</dbReference>
<dbReference type="SMART" id="SM00185">
    <property type="entry name" value="ARM"/>
    <property type="match status" value="5"/>
</dbReference>
<feature type="compositionally biased region" description="Pro residues" evidence="3">
    <location>
        <begin position="25"/>
        <end position="39"/>
    </location>
</feature>
<feature type="region of interest" description="Disordered" evidence="3">
    <location>
        <begin position="839"/>
        <end position="928"/>
    </location>
</feature>
<dbReference type="InterPro" id="IPR011989">
    <property type="entry name" value="ARM-like"/>
</dbReference>
<dbReference type="GO" id="GO:0007026">
    <property type="term" value="P:negative regulation of microtubule depolymerization"/>
    <property type="evidence" value="ECO:0007669"/>
    <property type="project" value="TreeGrafter"/>
</dbReference>
<evidence type="ECO:0000256" key="3">
    <source>
        <dbReference type="SAM" id="MobiDB-lite"/>
    </source>
</evidence>
<name>A0A564XZG1_HYMDI</name>
<feature type="compositionally biased region" description="Low complexity" evidence="3">
    <location>
        <begin position="1655"/>
        <end position="1667"/>
    </location>
</feature>
<feature type="compositionally biased region" description="Low complexity" evidence="3">
    <location>
        <begin position="1348"/>
        <end position="1359"/>
    </location>
</feature>
<evidence type="ECO:0000256" key="2">
    <source>
        <dbReference type="ARBA" id="ARBA00022687"/>
    </source>
</evidence>
<feature type="compositionally biased region" description="Low complexity" evidence="3">
    <location>
        <begin position="1421"/>
        <end position="1438"/>
    </location>
</feature>
<feature type="region of interest" description="Disordered" evidence="3">
    <location>
        <begin position="781"/>
        <end position="816"/>
    </location>
</feature>
<feature type="region of interest" description="Disordered" evidence="3">
    <location>
        <begin position="1"/>
        <end position="94"/>
    </location>
</feature>
<dbReference type="GO" id="GO:0090090">
    <property type="term" value="P:negative regulation of canonical Wnt signaling pathway"/>
    <property type="evidence" value="ECO:0007669"/>
    <property type="project" value="TreeGrafter"/>
</dbReference>
<dbReference type="Pfam" id="PF05924">
    <property type="entry name" value="SAMP"/>
    <property type="match status" value="1"/>
</dbReference>
<gene>
    <name evidence="4" type="ORF">WMSIL1_LOCUS1531</name>
</gene>
<evidence type="ECO:0000313" key="4">
    <source>
        <dbReference type="EMBL" id="VUZ40350.1"/>
    </source>
</evidence>
<reference evidence="4 5" key="1">
    <citation type="submission" date="2019-07" db="EMBL/GenBank/DDBJ databases">
        <authorList>
            <person name="Jastrzebski P J."/>
            <person name="Paukszto L."/>
            <person name="Jastrzebski P J."/>
        </authorList>
    </citation>
    <scope>NUCLEOTIDE SEQUENCE [LARGE SCALE GENOMIC DNA]</scope>
    <source>
        <strain evidence="4 5">WMS-il1</strain>
    </source>
</reference>
<keyword evidence="5" id="KW-1185">Reference proteome</keyword>
<feature type="compositionally biased region" description="Low complexity" evidence="3">
    <location>
        <begin position="2018"/>
        <end position="2033"/>
    </location>
</feature>
<feature type="region of interest" description="Disordered" evidence="3">
    <location>
        <begin position="1399"/>
        <end position="1856"/>
    </location>
</feature>
<feature type="region of interest" description="Disordered" evidence="3">
    <location>
        <begin position="985"/>
        <end position="1013"/>
    </location>
</feature>
<feature type="compositionally biased region" description="Low complexity" evidence="3">
    <location>
        <begin position="789"/>
        <end position="814"/>
    </location>
</feature>